<dbReference type="PANTHER" id="PTHR35587">
    <property type="entry name" value="EXPRESSED PROTEIN"/>
    <property type="match status" value="1"/>
</dbReference>
<proteinExistence type="predicted"/>
<feature type="region of interest" description="Disordered" evidence="1">
    <location>
        <begin position="1"/>
        <end position="86"/>
    </location>
</feature>
<feature type="compositionally biased region" description="Gly residues" evidence="1">
    <location>
        <begin position="69"/>
        <end position="79"/>
    </location>
</feature>
<dbReference type="EMBL" id="DF977466">
    <property type="protein sequence ID" value="GAP86742.2"/>
    <property type="molecule type" value="Genomic_DNA"/>
</dbReference>
<dbReference type="PANTHER" id="PTHR35587:SF4">
    <property type="match status" value="1"/>
</dbReference>
<evidence type="ECO:0000313" key="2">
    <source>
        <dbReference type="EMBL" id="GAP86742.2"/>
    </source>
</evidence>
<protein>
    <submittedName>
        <fullName evidence="2">Uncharacterized protein</fullName>
    </submittedName>
</protein>
<accession>A0A1W2TFC1</accession>
<feature type="compositionally biased region" description="Basic residues" evidence="1">
    <location>
        <begin position="14"/>
        <end position="26"/>
    </location>
</feature>
<dbReference type="STRING" id="77044.A0A1W2TFC1"/>
<feature type="compositionally biased region" description="Low complexity" evidence="1">
    <location>
        <begin position="1"/>
        <end position="13"/>
    </location>
</feature>
<keyword evidence="3" id="KW-1185">Reference proteome</keyword>
<evidence type="ECO:0000313" key="3">
    <source>
        <dbReference type="Proteomes" id="UP000054516"/>
    </source>
</evidence>
<organism evidence="2">
    <name type="scientific">Rosellinia necatrix</name>
    <name type="common">White root-rot fungus</name>
    <dbReference type="NCBI Taxonomy" id="77044"/>
    <lineage>
        <taxon>Eukaryota</taxon>
        <taxon>Fungi</taxon>
        <taxon>Dikarya</taxon>
        <taxon>Ascomycota</taxon>
        <taxon>Pezizomycotina</taxon>
        <taxon>Sordariomycetes</taxon>
        <taxon>Xylariomycetidae</taxon>
        <taxon>Xylariales</taxon>
        <taxon>Xylariaceae</taxon>
        <taxon>Rosellinia</taxon>
    </lineage>
</organism>
<feature type="compositionally biased region" description="Acidic residues" evidence="1">
    <location>
        <begin position="40"/>
        <end position="50"/>
    </location>
</feature>
<name>A0A1W2TFC1_ROSNE</name>
<gene>
    <name evidence="2" type="ORF">SAMD00023353_2101450</name>
</gene>
<dbReference type="Proteomes" id="UP000054516">
    <property type="component" value="Unassembled WGS sequence"/>
</dbReference>
<dbReference type="AlphaFoldDB" id="A0A1W2TFC1"/>
<reference evidence="2" key="1">
    <citation type="submission" date="2016-03" db="EMBL/GenBank/DDBJ databases">
        <title>Draft genome sequence of Rosellinia necatrix.</title>
        <authorList>
            <person name="Kanematsu S."/>
        </authorList>
    </citation>
    <scope>NUCLEOTIDE SEQUENCE [LARGE SCALE GENOMIC DNA]</scope>
    <source>
        <strain evidence="2">W97</strain>
    </source>
</reference>
<sequence length="159" mass="16402">MSSQSPSGASQSKSRTRGGRRSRRNRSQVPAAPQPNIKEEYDESGEDDYEAPPPRRRRQQQQTQQQQIQGGGPLGGLPLAGGALPVGNVGQTANNLVGGAQGTLGNVAGNTLGGVVGGGGGDSGKSDTLKLRLDLNLEVEVTLKARIHGDLTLALLDGV</sequence>
<dbReference type="OMA" id="NDNQSEN"/>
<evidence type="ECO:0000256" key="1">
    <source>
        <dbReference type="SAM" id="MobiDB-lite"/>
    </source>
</evidence>